<dbReference type="AlphaFoldDB" id="A0A9P4I131"/>
<dbReference type="PROSITE" id="PS50297">
    <property type="entry name" value="ANK_REP_REGION"/>
    <property type="match status" value="1"/>
</dbReference>
<feature type="region of interest" description="Disordered" evidence="2">
    <location>
        <begin position="93"/>
        <end position="114"/>
    </location>
</feature>
<dbReference type="Gene3D" id="1.25.40.20">
    <property type="entry name" value="Ankyrin repeat-containing domain"/>
    <property type="match status" value="1"/>
</dbReference>
<accession>A0A9P4I131</accession>
<protein>
    <recommendedName>
        <fullName evidence="5">Ankyrin</fullName>
    </recommendedName>
</protein>
<name>A0A9P4I131_9PEZI</name>
<keyword evidence="4" id="KW-1185">Reference proteome</keyword>
<evidence type="ECO:0000256" key="2">
    <source>
        <dbReference type="SAM" id="MobiDB-lite"/>
    </source>
</evidence>
<comment type="caution">
    <text evidence="3">The sequence shown here is derived from an EMBL/GenBank/DDBJ whole genome shotgun (WGS) entry which is preliminary data.</text>
</comment>
<organism evidence="3 4">
    <name type="scientific">Rhizodiscina lignyota</name>
    <dbReference type="NCBI Taxonomy" id="1504668"/>
    <lineage>
        <taxon>Eukaryota</taxon>
        <taxon>Fungi</taxon>
        <taxon>Dikarya</taxon>
        <taxon>Ascomycota</taxon>
        <taxon>Pezizomycotina</taxon>
        <taxon>Dothideomycetes</taxon>
        <taxon>Pleosporomycetidae</taxon>
        <taxon>Aulographales</taxon>
        <taxon>Rhizodiscinaceae</taxon>
        <taxon>Rhizodiscina</taxon>
    </lineage>
</organism>
<dbReference type="PROSITE" id="PS50088">
    <property type="entry name" value="ANK_REPEAT"/>
    <property type="match status" value="1"/>
</dbReference>
<feature type="compositionally biased region" description="Polar residues" evidence="2">
    <location>
        <begin position="101"/>
        <end position="112"/>
    </location>
</feature>
<gene>
    <name evidence="3" type="ORF">NA57DRAFT_81701</name>
</gene>
<dbReference type="InterPro" id="IPR002110">
    <property type="entry name" value="Ankyrin_rpt"/>
</dbReference>
<reference evidence="3" key="1">
    <citation type="journal article" date="2020" name="Stud. Mycol.">
        <title>101 Dothideomycetes genomes: a test case for predicting lifestyles and emergence of pathogens.</title>
        <authorList>
            <person name="Haridas S."/>
            <person name="Albert R."/>
            <person name="Binder M."/>
            <person name="Bloem J."/>
            <person name="Labutti K."/>
            <person name="Salamov A."/>
            <person name="Andreopoulos B."/>
            <person name="Baker S."/>
            <person name="Barry K."/>
            <person name="Bills G."/>
            <person name="Bluhm B."/>
            <person name="Cannon C."/>
            <person name="Castanera R."/>
            <person name="Culley D."/>
            <person name="Daum C."/>
            <person name="Ezra D."/>
            <person name="Gonzalez J."/>
            <person name="Henrissat B."/>
            <person name="Kuo A."/>
            <person name="Liang C."/>
            <person name="Lipzen A."/>
            <person name="Lutzoni F."/>
            <person name="Magnuson J."/>
            <person name="Mondo S."/>
            <person name="Nolan M."/>
            <person name="Ohm R."/>
            <person name="Pangilinan J."/>
            <person name="Park H.-J."/>
            <person name="Ramirez L."/>
            <person name="Alfaro M."/>
            <person name="Sun H."/>
            <person name="Tritt A."/>
            <person name="Yoshinaga Y."/>
            <person name="Zwiers L.-H."/>
            <person name="Turgeon B."/>
            <person name="Goodwin S."/>
            <person name="Spatafora J."/>
            <person name="Crous P."/>
            <person name="Grigoriev I."/>
        </authorList>
    </citation>
    <scope>NUCLEOTIDE SEQUENCE</scope>
    <source>
        <strain evidence="3">CBS 133067</strain>
    </source>
</reference>
<evidence type="ECO:0000256" key="1">
    <source>
        <dbReference type="PROSITE-ProRule" id="PRU00023"/>
    </source>
</evidence>
<dbReference type="OrthoDB" id="3799462at2759"/>
<proteinExistence type="predicted"/>
<sequence length="416" mass="47217">MSDACNIPWRFPWSSEEPFSEDMEIDLVVKTPDTEHDEFQADDLFEEYQELVQSSSGSLDGPQLGTIEPGTPPANDSASSACLEFDAAATPSIKGHDTADSENQTESQTSGDTIRVVEDLTESIATYSNPPDTPEERFNRGKEKGAYGIPLEIINNVLSFVRADPYNPDNLGRTFMDVLRTRYHSWQIRWLPRTRHDGNYPLEYDYREDKSPLVDDWTSLWNVKSPTADQGTHFETFVEKGGYWMNDFTCRANRFKIYDRKGDTFLISKIKSLYRADHVPCYDSSLSSFISQTLGQEPNTRHDLRDRNGESALFLATKFGQPQVVLCLLKAGADYRIENYAGKMLLAAAREELLFLRKLKVPHRILKEADIMVCMILILNHALGVPISNGIQFRTIEDEKAILKNYAQNNEIWAGS</sequence>
<dbReference type="InterPro" id="IPR036770">
    <property type="entry name" value="Ankyrin_rpt-contain_sf"/>
</dbReference>
<evidence type="ECO:0000313" key="3">
    <source>
        <dbReference type="EMBL" id="KAF2093020.1"/>
    </source>
</evidence>
<dbReference type="Proteomes" id="UP000799772">
    <property type="component" value="Unassembled WGS sequence"/>
</dbReference>
<feature type="region of interest" description="Disordered" evidence="2">
    <location>
        <begin position="51"/>
        <end position="79"/>
    </location>
</feature>
<evidence type="ECO:0008006" key="5">
    <source>
        <dbReference type="Google" id="ProtNLM"/>
    </source>
</evidence>
<dbReference type="SUPFAM" id="SSF48403">
    <property type="entry name" value="Ankyrin repeat"/>
    <property type="match status" value="1"/>
</dbReference>
<feature type="repeat" description="ANK" evidence="1">
    <location>
        <begin position="308"/>
        <end position="340"/>
    </location>
</feature>
<evidence type="ECO:0000313" key="4">
    <source>
        <dbReference type="Proteomes" id="UP000799772"/>
    </source>
</evidence>
<keyword evidence="1" id="KW-0040">ANK repeat</keyword>
<dbReference type="EMBL" id="ML978140">
    <property type="protein sequence ID" value="KAF2093020.1"/>
    <property type="molecule type" value="Genomic_DNA"/>
</dbReference>